<sequence length="883" mass="99120">MNLNLTDPEGLRAAAQQCQALLAALNAAIDPHNNDVLPAPREDLPNLASMPPDLAAPTVQPPAPTVQPPAPVVQPSAPIVQPPEACAEAEHIDVNPRSAFSMLATRPAPQAAARTGPILSALPPPPNSKVGTIVKKNLTRMYLEDPIGQTALWHTSAAEIMQVETIVNPHVKQGRNLMREVYSHLLTLYRPELGPDEHWYTQTVLENACGALMWRIRHTRGRDGGPIQSRTAVGWLAHHVYNIVIYTRDPQTSELGGLSLLRRGLFLRLENTVKYCVIEYNLVRHTKVQTSLDRAAIQLIIEHVLTSSETRGRQVAFQTLTAITFAMHGAFRAGSMQANCKEYREQKMFMQVGHLTITRLGWCKWAVLVDVLNWKGYSGPIGQRKQLTFGPVAKAHNTITDVINYNKSPLPIRQECKEYPVWLKCGPGGLKVIEGVPCGPHKLTQRINYHGGEVGIKGAGVHAVRRGTTQDYVTLIGRDLTANILNHGDRAGVVMDDHYTTLRNQDLVPIRMHELTGNMSDIDKAALKNTQNNSLAINVMIRRLQCTSDLGNIMSGRPKITAEAEEKILKEWRSFVGLFSDVDEPYTRAFISAIDRVQQHPTTASSALIDTRVANLRVLSDKLSNIRRIAFRRLRNSQAKQNASNVPQATTEEREQAQKMAHGTSPVIIEANKALRQDIREYLNSKRYQEPVETAEEGEEEDAEAETVTDAQEPLQGRGLPPPSSVMSSENPRISQLNISLQRLPKIDLPSLENESELEEVLKEFDDQAEQDVLPMNASVMRCIYLLHTWQSYERQTIEFELKDGWFVCVECPKFPSRRDRPEDFRFKRRDKFNRHLRESHDAWSELELVVQTDDPDKFRCPGCDETQVYTAPFVPDDPTRSQ</sequence>
<evidence type="ECO:0000313" key="2">
    <source>
        <dbReference type="EMBL" id="CAE6477749.1"/>
    </source>
</evidence>
<proteinExistence type="predicted"/>
<feature type="compositionally biased region" description="Acidic residues" evidence="1">
    <location>
        <begin position="693"/>
        <end position="707"/>
    </location>
</feature>
<comment type="caution">
    <text evidence="2">The sequence shown here is derived from an EMBL/GenBank/DDBJ whole genome shotgun (WGS) entry which is preliminary data.</text>
</comment>
<accession>A0A8H3CCQ0</accession>
<name>A0A8H3CCQ0_9AGAM</name>
<evidence type="ECO:0000256" key="1">
    <source>
        <dbReference type="SAM" id="MobiDB-lite"/>
    </source>
</evidence>
<dbReference type="EMBL" id="CAJMWX010001256">
    <property type="protein sequence ID" value="CAE6477749.1"/>
    <property type="molecule type" value="Genomic_DNA"/>
</dbReference>
<reference evidence="2" key="1">
    <citation type="submission" date="2021-01" db="EMBL/GenBank/DDBJ databases">
        <authorList>
            <person name="Kaushik A."/>
        </authorList>
    </citation>
    <scope>NUCLEOTIDE SEQUENCE</scope>
    <source>
        <strain evidence="2">AG4-R118</strain>
    </source>
</reference>
<organism evidence="2 3">
    <name type="scientific">Rhizoctonia solani</name>
    <dbReference type="NCBI Taxonomy" id="456999"/>
    <lineage>
        <taxon>Eukaryota</taxon>
        <taxon>Fungi</taxon>
        <taxon>Dikarya</taxon>
        <taxon>Basidiomycota</taxon>
        <taxon>Agaricomycotina</taxon>
        <taxon>Agaricomycetes</taxon>
        <taxon>Cantharellales</taxon>
        <taxon>Ceratobasidiaceae</taxon>
        <taxon>Rhizoctonia</taxon>
    </lineage>
</organism>
<feature type="region of interest" description="Disordered" evidence="1">
    <location>
        <begin position="687"/>
        <end position="730"/>
    </location>
</feature>
<feature type="region of interest" description="Disordered" evidence="1">
    <location>
        <begin position="637"/>
        <end position="662"/>
    </location>
</feature>
<protein>
    <submittedName>
        <fullName evidence="2">Uncharacterized protein</fullName>
    </submittedName>
</protein>
<dbReference type="AlphaFoldDB" id="A0A8H3CCQ0"/>
<dbReference type="Proteomes" id="UP000663888">
    <property type="component" value="Unassembled WGS sequence"/>
</dbReference>
<gene>
    <name evidence="2" type="ORF">RDB_LOCUS118783</name>
</gene>
<evidence type="ECO:0000313" key="3">
    <source>
        <dbReference type="Proteomes" id="UP000663888"/>
    </source>
</evidence>
<feature type="compositionally biased region" description="Polar residues" evidence="1">
    <location>
        <begin position="637"/>
        <end position="650"/>
    </location>
</feature>